<dbReference type="AlphaFoldDB" id="A0A1W1V4G5"/>
<evidence type="ECO:0000313" key="2">
    <source>
        <dbReference type="EMBL" id="SMB88238.1"/>
    </source>
</evidence>
<accession>A0A1W1V4G5</accession>
<dbReference type="OrthoDB" id="1980949at2"/>
<evidence type="ECO:0000313" key="3">
    <source>
        <dbReference type="Proteomes" id="UP000192731"/>
    </source>
</evidence>
<name>A0A1W1V4G5_DESTI</name>
<dbReference type="EMBL" id="FWWT01000015">
    <property type="protein sequence ID" value="SMB88238.1"/>
    <property type="molecule type" value="Genomic_DNA"/>
</dbReference>
<protein>
    <recommendedName>
        <fullName evidence="1">DUF4351 domain-containing protein</fullName>
    </recommendedName>
</protein>
<dbReference type="InterPro" id="IPR025587">
    <property type="entry name" value="DUF4351"/>
</dbReference>
<dbReference type="Pfam" id="PF14261">
    <property type="entry name" value="DUF4351"/>
    <property type="match status" value="1"/>
</dbReference>
<gene>
    <name evidence="2" type="ORF">SAMN00017405_1865</name>
</gene>
<evidence type="ECO:0000259" key="1">
    <source>
        <dbReference type="Pfam" id="PF14261"/>
    </source>
</evidence>
<feature type="domain" description="DUF4351" evidence="1">
    <location>
        <begin position="99"/>
        <end position="156"/>
    </location>
</feature>
<reference evidence="2 3" key="1">
    <citation type="submission" date="2017-04" db="EMBL/GenBank/DDBJ databases">
        <authorList>
            <person name="Afonso C.L."/>
            <person name="Miller P.J."/>
            <person name="Scott M.A."/>
            <person name="Spackman E."/>
            <person name="Goraichik I."/>
            <person name="Dimitrov K.M."/>
            <person name="Suarez D.L."/>
            <person name="Swayne D.E."/>
        </authorList>
    </citation>
    <scope>NUCLEOTIDE SEQUENCE [LARGE SCALE GENOMIC DNA]</scope>
    <source>
        <strain evidence="2 3">DSM 11270</strain>
    </source>
</reference>
<dbReference type="STRING" id="656914.SAMN00017405_1865"/>
<keyword evidence="3" id="KW-1185">Reference proteome</keyword>
<organism evidence="2 3">
    <name type="scientific">Desulfonispora thiosulfatigenes DSM 11270</name>
    <dbReference type="NCBI Taxonomy" id="656914"/>
    <lineage>
        <taxon>Bacteria</taxon>
        <taxon>Bacillati</taxon>
        <taxon>Bacillota</taxon>
        <taxon>Clostridia</taxon>
        <taxon>Eubacteriales</taxon>
        <taxon>Peptococcaceae</taxon>
        <taxon>Desulfonispora</taxon>
    </lineage>
</organism>
<dbReference type="Proteomes" id="UP000192731">
    <property type="component" value="Unassembled WGS sequence"/>
</dbReference>
<sequence>MIEGYEELTDEVKEFIPNYKYLLYDVSRYKDEDIKGVEYFETFLKYIYSAGKSFNEEDIKKIQEEVEKIYPEGSELIMTTAERLRREGRQQGKEEGLKEGKIETLSKTAIKLLTKKFGSLPLEVKDKIQKLDSDTLEIVIDDIFVYEGLDDLNKFLK</sequence>
<proteinExistence type="predicted"/>